<comment type="caution">
    <text evidence="8">The sequence shown here is derived from an EMBL/GenBank/DDBJ whole genome shotgun (WGS) entry which is preliminary data.</text>
</comment>
<dbReference type="SUPFAM" id="SSF51306">
    <property type="entry name" value="LexA/Signal peptidase"/>
    <property type="match status" value="1"/>
</dbReference>
<keyword evidence="6" id="KW-0645">Protease</keyword>
<evidence type="ECO:0000256" key="6">
    <source>
        <dbReference type="RuleBase" id="RU362042"/>
    </source>
</evidence>
<name>A0ABU9MSX5_9GAMM</name>
<dbReference type="PANTHER" id="PTHR43390">
    <property type="entry name" value="SIGNAL PEPTIDASE I"/>
    <property type="match status" value="1"/>
</dbReference>
<evidence type="ECO:0000313" key="9">
    <source>
        <dbReference type="Proteomes" id="UP001447008"/>
    </source>
</evidence>
<dbReference type="Proteomes" id="UP001447008">
    <property type="component" value="Unassembled WGS sequence"/>
</dbReference>
<dbReference type="PROSITE" id="PS00761">
    <property type="entry name" value="SPASE_I_3"/>
    <property type="match status" value="1"/>
</dbReference>
<dbReference type="InterPro" id="IPR019757">
    <property type="entry name" value="Pept_S26A_signal_pept_1_Lys-AS"/>
</dbReference>
<dbReference type="CDD" id="cd06530">
    <property type="entry name" value="S26_SPase_I"/>
    <property type="match status" value="1"/>
</dbReference>
<keyword evidence="9" id="KW-1185">Reference proteome</keyword>
<dbReference type="Pfam" id="PF10502">
    <property type="entry name" value="Peptidase_S26"/>
    <property type="match status" value="1"/>
</dbReference>
<protein>
    <recommendedName>
        <fullName evidence="4 6">Signal peptidase I</fullName>
        <ecNumber evidence="3 6">3.4.21.89</ecNumber>
    </recommendedName>
</protein>
<dbReference type="PANTHER" id="PTHR43390:SF1">
    <property type="entry name" value="CHLOROPLAST PROCESSING PEPTIDASE"/>
    <property type="match status" value="1"/>
</dbReference>
<dbReference type="GO" id="GO:0009003">
    <property type="term" value="F:signal peptidase activity"/>
    <property type="evidence" value="ECO:0007669"/>
    <property type="project" value="UniProtKB-EC"/>
</dbReference>
<evidence type="ECO:0000256" key="4">
    <source>
        <dbReference type="ARBA" id="ARBA00019232"/>
    </source>
</evidence>
<comment type="subcellular location">
    <subcellularLocation>
        <location evidence="6">Membrane</location>
        <topology evidence="6">Multi-pass membrane protein</topology>
    </subcellularLocation>
</comment>
<accession>A0ABU9MSX5</accession>
<dbReference type="PROSITE" id="PS00760">
    <property type="entry name" value="SPASE_I_2"/>
    <property type="match status" value="1"/>
</dbReference>
<evidence type="ECO:0000256" key="2">
    <source>
        <dbReference type="ARBA" id="ARBA00009370"/>
    </source>
</evidence>
<dbReference type="RefSeq" id="WP_342676133.1">
    <property type="nucleotide sequence ID" value="NZ_JBCGCU010000002.1"/>
</dbReference>
<comment type="catalytic activity">
    <reaction evidence="1 6">
        <text>Cleavage of hydrophobic, N-terminal signal or leader sequences from secreted and periplasmic proteins.</text>
        <dbReference type="EC" id="3.4.21.89"/>
    </reaction>
</comment>
<gene>
    <name evidence="8" type="primary">lepB</name>
    <name evidence="8" type="ORF">WCN91_02965</name>
</gene>
<evidence type="ECO:0000256" key="5">
    <source>
        <dbReference type="ARBA" id="ARBA00022801"/>
    </source>
</evidence>
<evidence type="ECO:0000256" key="3">
    <source>
        <dbReference type="ARBA" id="ARBA00013208"/>
    </source>
</evidence>
<evidence type="ECO:0000313" key="8">
    <source>
        <dbReference type="EMBL" id="MEM0514407.1"/>
    </source>
</evidence>
<dbReference type="EMBL" id="JBCGCU010000002">
    <property type="protein sequence ID" value="MEM0514407.1"/>
    <property type="molecule type" value="Genomic_DNA"/>
</dbReference>
<proteinExistence type="inferred from homology"/>
<sequence length="236" mass="26402">MLKNTANKKSPLTIISISSLLHKSIKNNWGLILFLACLFTMRSSFADWYRVPSGSMLPTIEIGDQITVNKMAYDLRIPFTSYSLMRTGEPERGDIVVFQSAAADELLIKRLVGLPGDTLAMKNEVLTINGEPLTYGITKDNADELLATEELGGVVHAIRIDKTRPGTSGHFAPVHIPADHYLMMGDNRRNSADSRYYGLVPRTELKGKAHHIAYSLDYNDHYLPKSQRFGKSLYQD</sequence>
<dbReference type="Gene3D" id="2.10.109.10">
    <property type="entry name" value="Umud Fragment, subunit A"/>
    <property type="match status" value="1"/>
</dbReference>
<organism evidence="8 9">
    <name type="scientific">Pseudoalteromonas qingdaonensis</name>
    <dbReference type="NCBI Taxonomy" id="3131913"/>
    <lineage>
        <taxon>Bacteria</taxon>
        <taxon>Pseudomonadati</taxon>
        <taxon>Pseudomonadota</taxon>
        <taxon>Gammaproteobacteria</taxon>
        <taxon>Alteromonadales</taxon>
        <taxon>Pseudoalteromonadaceae</taxon>
        <taxon>Pseudoalteromonas</taxon>
    </lineage>
</organism>
<dbReference type="InterPro" id="IPR019533">
    <property type="entry name" value="Peptidase_S26"/>
</dbReference>
<comment type="similarity">
    <text evidence="2 6">Belongs to the peptidase S26 family.</text>
</comment>
<reference evidence="8 9" key="1">
    <citation type="submission" date="2024-03" db="EMBL/GenBank/DDBJ databases">
        <title>Pseudoalteromonas qingdaonensis sp. nov., isolated from the intestines of marine benthic organisms.</title>
        <authorList>
            <person name="Lin X."/>
            <person name="Fang S."/>
            <person name="Hu X."/>
        </authorList>
    </citation>
    <scope>NUCLEOTIDE SEQUENCE [LARGE SCALE GENOMIC DNA]</scope>
    <source>
        <strain evidence="8 9">YIC-827</strain>
    </source>
</reference>
<keyword evidence="5 6" id="KW-0378">Hydrolase</keyword>
<evidence type="ECO:0000256" key="1">
    <source>
        <dbReference type="ARBA" id="ARBA00000677"/>
    </source>
</evidence>
<dbReference type="InterPro" id="IPR036286">
    <property type="entry name" value="LexA/Signal_pep-like_sf"/>
</dbReference>
<dbReference type="InterPro" id="IPR000223">
    <property type="entry name" value="Pept_S26A_signal_pept_1"/>
</dbReference>
<dbReference type="PRINTS" id="PR00727">
    <property type="entry name" value="LEADERPTASE"/>
</dbReference>
<dbReference type="NCBIfam" id="TIGR02227">
    <property type="entry name" value="sigpep_I_bact"/>
    <property type="match status" value="1"/>
</dbReference>
<dbReference type="EC" id="3.4.21.89" evidence="3 6"/>
<dbReference type="InterPro" id="IPR019758">
    <property type="entry name" value="Pept_S26A_signal_pept_1_CS"/>
</dbReference>
<evidence type="ECO:0000259" key="7">
    <source>
        <dbReference type="Pfam" id="PF10502"/>
    </source>
</evidence>
<feature type="domain" description="Peptidase S26" evidence="7">
    <location>
        <begin position="29"/>
        <end position="212"/>
    </location>
</feature>